<name>A0ABW2LEN9_9BACT</name>
<evidence type="ECO:0000313" key="3">
    <source>
        <dbReference type="Proteomes" id="UP001596472"/>
    </source>
</evidence>
<gene>
    <name evidence="2" type="ORF">ACFQY0_18855</name>
</gene>
<feature type="signal peptide" evidence="1">
    <location>
        <begin position="1"/>
        <end position="31"/>
    </location>
</feature>
<dbReference type="EMBL" id="JBHTBS010000014">
    <property type="protein sequence ID" value="MFC7339261.1"/>
    <property type="molecule type" value="Genomic_DNA"/>
</dbReference>
<keyword evidence="3" id="KW-1185">Reference proteome</keyword>
<dbReference type="Proteomes" id="UP001596472">
    <property type="component" value="Unassembled WGS sequence"/>
</dbReference>
<proteinExistence type="predicted"/>
<feature type="chain" id="PRO_5047226217" evidence="1">
    <location>
        <begin position="32"/>
        <end position="585"/>
    </location>
</feature>
<dbReference type="InterPro" id="IPR055876">
    <property type="entry name" value="DUF7453"/>
</dbReference>
<comment type="caution">
    <text evidence="2">The sequence shown here is derived from an EMBL/GenBank/DDBJ whole genome shotgun (WGS) entry which is preliminary data.</text>
</comment>
<dbReference type="Pfam" id="PF24251">
    <property type="entry name" value="DUF7453"/>
    <property type="match status" value="1"/>
</dbReference>
<evidence type="ECO:0000313" key="2">
    <source>
        <dbReference type="EMBL" id="MFC7339261.1"/>
    </source>
</evidence>
<dbReference type="RefSeq" id="WP_379715741.1">
    <property type="nucleotide sequence ID" value="NZ_JBHTBS010000014.1"/>
</dbReference>
<organism evidence="2 3">
    <name type="scientific">Haloferula chungangensis</name>
    <dbReference type="NCBI Taxonomy" id="1048331"/>
    <lineage>
        <taxon>Bacteria</taxon>
        <taxon>Pseudomonadati</taxon>
        <taxon>Verrucomicrobiota</taxon>
        <taxon>Verrucomicrobiia</taxon>
        <taxon>Verrucomicrobiales</taxon>
        <taxon>Verrucomicrobiaceae</taxon>
        <taxon>Haloferula</taxon>
    </lineage>
</organism>
<sequence>MYGLPIQDFRMDLSLAVLRCLGLGLISAAHAQESVVMARSGDIAEGLSGSLFEIDSCYLTDSGDAYIHSTLRENGAYQSNGLFKANGNRDRISALLLSGDPTPDSNGRIGGVTNDAYLANGRGDLAALVPLTETLGGSSDNGALYFISEPDQILHQVSRKGEVIDNGHGGSLTRSPLNFALNHEGQLAYAAAIVDGSAGFFGNAVYLYNNSVEAEVFRSGWRTPEDDGSFQNLSVVNDLQLNQRGEMLLNVGVLPDDPNGSRAGIFLANQAGITTVARENQSVPNGNGTLNALNVVVPSLGNSGHVAFWAQLRNTNAGTSDGAAIFRSEGTGLIEIARRGDLLPDGNGRFLNLSTTVDVNGEGEVAFQSGISGASGGSVDGIFVGDGSSIRVISRVGDPAPGGGSMGGFFENSVGINDVGQICFLAVLKLEDPSAPAGTLGLFLHDPSLGLMEIAREQQSLEGFGKITQLLPNLRFSMPGTLNSKGQVIYRAFVEGDAVVVRWSPPSGAGPLTLPQPEIMKSESEVTLSWPRTDITLNLESTSDPGLRSSWRVRSDVVPALNGDIYQVTVPADKAREFFRLRRSR</sequence>
<evidence type="ECO:0000256" key="1">
    <source>
        <dbReference type="SAM" id="SignalP"/>
    </source>
</evidence>
<protein>
    <submittedName>
        <fullName evidence="2">Choice-of-anchor tandem repeat NxxGxxAF-containing protein</fullName>
    </submittedName>
</protein>
<keyword evidence="1" id="KW-0732">Signal</keyword>
<reference evidence="3" key="1">
    <citation type="journal article" date="2019" name="Int. J. Syst. Evol. Microbiol.">
        <title>The Global Catalogue of Microorganisms (GCM) 10K type strain sequencing project: providing services to taxonomists for standard genome sequencing and annotation.</title>
        <authorList>
            <consortium name="The Broad Institute Genomics Platform"/>
            <consortium name="The Broad Institute Genome Sequencing Center for Infectious Disease"/>
            <person name="Wu L."/>
            <person name="Ma J."/>
        </authorList>
    </citation>
    <scope>NUCLEOTIDE SEQUENCE [LARGE SCALE GENOMIC DNA]</scope>
    <source>
        <strain evidence="3">CGMCC 4.1467</strain>
    </source>
</reference>
<accession>A0ABW2LEN9</accession>
<dbReference type="NCBIfam" id="TIGR05002">
    <property type="entry name" value="NxxGxxAF_repeat"/>
    <property type="match status" value="3"/>
</dbReference>